<organism evidence="1 2">
    <name type="scientific">Mangrovibacter plantisponsor</name>
    <dbReference type="NCBI Taxonomy" id="451513"/>
    <lineage>
        <taxon>Bacteria</taxon>
        <taxon>Pseudomonadati</taxon>
        <taxon>Pseudomonadota</taxon>
        <taxon>Gammaproteobacteria</taxon>
        <taxon>Enterobacterales</taxon>
        <taxon>Enterobacteriaceae</taxon>
        <taxon>Mangrovibacter</taxon>
    </lineage>
</organism>
<name>A0A317Q7M5_9ENTR</name>
<evidence type="ECO:0000313" key="1">
    <source>
        <dbReference type="EMBL" id="PWW12862.1"/>
    </source>
</evidence>
<protein>
    <submittedName>
        <fullName evidence="1">Uncharacterized protein</fullName>
    </submittedName>
</protein>
<evidence type="ECO:0000313" key="2">
    <source>
        <dbReference type="Proteomes" id="UP000246744"/>
    </source>
</evidence>
<proteinExistence type="predicted"/>
<reference evidence="1 2" key="1">
    <citation type="submission" date="2018-05" db="EMBL/GenBank/DDBJ databases">
        <title>Genomic Encyclopedia of Type Strains, Phase IV (KMG-IV): sequencing the most valuable type-strain genomes for metagenomic binning, comparative biology and taxonomic classification.</title>
        <authorList>
            <person name="Goeker M."/>
        </authorList>
    </citation>
    <scope>NUCLEOTIDE SEQUENCE [LARGE SCALE GENOMIC DNA]</scope>
    <source>
        <strain evidence="1 2">DSM 19579</strain>
    </source>
</reference>
<keyword evidence="2" id="KW-1185">Reference proteome</keyword>
<dbReference type="OrthoDB" id="7068248at2"/>
<dbReference type="EMBL" id="QGTS01000001">
    <property type="protein sequence ID" value="PWW12862.1"/>
    <property type="molecule type" value="Genomic_DNA"/>
</dbReference>
<accession>A0A317Q7M5</accession>
<sequence length="990" mass="115172">MSNEFDLNPIRFFTSQKTSPNSIQIHNIKTKKARNLLRGIDSDSYKSTKTALEKIKLNCTRTDYKNSLLYVRTHTFFEKTDVGQLFNDFCPKGIKQPHEYTLSEILKEIGNYTNELCLLTECAYSISSHLSKNEFLKALEACDDLVKNKGVSIYLLRVISFITNRYQLFSLEDKELLNKIDKLKQSIKISNNNFISEAVSQLSNLRTSHLAICKRINELSTDFEKGLIAKSFINPIPNNYDVFLKTLNAYYSFSLFDAFLYYQNISKFKLPFIPPHLINSDLTLIHQEFCSIEFDPNLIYDEVDEDTSHYYLRECFLFIEQEKALNYLLIHGSYYTPYVSNKRINQFSRPLINRYFENLKNLNQLRCEKMVDVEINWHKYNNNTCSMLENSSALIYLLTKKEGYLDQHEQYLFVKLMSYTRDIGEICPPDFLERIADDAKDYLLKIVAQCLITINRKSQYTEHQLRATIQDFCISEFNSNLLELLKYLHQVSPAVTEHIITISNETFLSTLFHLTDKPIDALNLRADMLFWYGEITKDERFKDRAKTLRIDIQINKEKGTIDDSRIYVDPLNFQQWFEDNMVSKLTMILDNLMISNDSSFKLDWTSKGSSVSNGEELIESLLACYKEFCENKVFGIASYLGRRIRHGTFKGTAITEIQKLPNEQEYHSIFEDKDFKRRLDEWLLQYEYMIEDLVKNHLQIKSKRKPAGLITTEIDTPAKTVIANQLVFDILSLYPKRTGVIRLPNLIIDYCWRLVEQDLAKTKRLLSQKKSSHGVFSYTPKNQSPYLKRTFSKFTQEVNSLTGQKFGLMASWFNKPSYASPSADIYLLFNAVISEVKERMIGFEPTIDIGEKTFTIDGGTYYILYDALYVLIHNAAKHGKLDGTIHFNVLPSSARNTIRLSLSTELGCLQDILKSESQIRLFIESADKDSNFIDDAHIIEGNSGMKKLKRLEKEGSISNFNFYSNEKELLLCFEFDFHLDHRGIYDDIDS</sequence>
<dbReference type="RefSeq" id="WP_110024667.1">
    <property type="nucleotide sequence ID" value="NZ_QGTS01000001.1"/>
</dbReference>
<dbReference type="Proteomes" id="UP000246744">
    <property type="component" value="Unassembled WGS sequence"/>
</dbReference>
<comment type="caution">
    <text evidence="1">The sequence shown here is derived from an EMBL/GenBank/DDBJ whole genome shotgun (WGS) entry which is preliminary data.</text>
</comment>
<gene>
    <name evidence="1" type="ORF">DES37_101439</name>
</gene>
<dbReference type="AlphaFoldDB" id="A0A317Q7M5"/>